<dbReference type="InterPro" id="IPR004616">
    <property type="entry name" value="Leu/Phe-tRNA_Trfase"/>
</dbReference>
<dbReference type="OrthoDB" id="9790282at2"/>
<dbReference type="InterPro" id="IPR042221">
    <property type="entry name" value="Leu/Phe-tRNA_Trfase_N"/>
</dbReference>
<dbReference type="GO" id="GO:0005737">
    <property type="term" value="C:cytoplasm"/>
    <property type="evidence" value="ECO:0007669"/>
    <property type="project" value="UniProtKB-SubCell"/>
</dbReference>
<comment type="catalytic activity">
    <reaction evidence="6 15">
        <text>N-terminal L-arginyl-[protein] + L-leucyl-tRNA(Leu) = N-terminal L-leucyl-L-arginyl-[protein] + tRNA(Leu) + H(+)</text>
        <dbReference type="Rhea" id="RHEA:50416"/>
        <dbReference type="Rhea" id="RHEA-COMP:9613"/>
        <dbReference type="Rhea" id="RHEA-COMP:9622"/>
        <dbReference type="Rhea" id="RHEA-COMP:12672"/>
        <dbReference type="Rhea" id="RHEA-COMP:12673"/>
        <dbReference type="ChEBI" id="CHEBI:15378"/>
        <dbReference type="ChEBI" id="CHEBI:64719"/>
        <dbReference type="ChEBI" id="CHEBI:78442"/>
        <dbReference type="ChEBI" id="CHEBI:78494"/>
        <dbReference type="ChEBI" id="CHEBI:133044"/>
        <dbReference type="EC" id="2.3.2.6"/>
    </reaction>
</comment>
<evidence type="ECO:0000256" key="6">
    <source>
        <dbReference type="ARBA" id="ARBA00050652"/>
    </source>
</evidence>
<evidence type="ECO:0000256" key="14">
    <source>
        <dbReference type="ARBA" id="ARBA00083640"/>
    </source>
</evidence>
<keyword evidence="2 15" id="KW-0963">Cytoplasm</keyword>
<evidence type="ECO:0000256" key="15">
    <source>
        <dbReference type="HAMAP-Rule" id="MF_00688"/>
    </source>
</evidence>
<keyword evidence="3 15" id="KW-0808">Transferase</keyword>
<proteinExistence type="inferred from homology"/>
<comment type="catalytic activity">
    <reaction evidence="5 15">
        <text>L-phenylalanyl-tRNA(Phe) + an N-terminal L-alpha-aminoacyl-[protein] = an N-terminal L-phenylalanyl-L-alpha-aminoacyl-[protein] + tRNA(Phe)</text>
        <dbReference type="Rhea" id="RHEA:43632"/>
        <dbReference type="Rhea" id="RHEA-COMP:9668"/>
        <dbReference type="Rhea" id="RHEA-COMP:9699"/>
        <dbReference type="Rhea" id="RHEA-COMP:10636"/>
        <dbReference type="Rhea" id="RHEA-COMP:10637"/>
        <dbReference type="ChEBI" id="CHEBI:78442"/>
        <dbReference type="ChEBI" id="CHEBI:78531"/>
        <dbReference type="ChEBI" id="CHEBI:78597"/>
        <dbReference type="ChEBI" id="CHEBI:83561"/>
        <dbReference type="EC" id="2.3.2.6"/>
    </reaction>
</comment>
<comment type="similarity">
    <text evidence="9 15">Belongs to the L/F-transferase family.</text>
</comment>
<organism evidence="16 17">
    <name type="scientific">Apibacter mensalis</name>
    <dbReference type="NCBI Taxonomy" id="1586267"/>
    <lineage>
        <taxon>Bacteria</taxon>
        <taxon>Pseudomonadati</taxon>
        <taxon>Bacteroidota</taxon>
        <taxon>Flavobacteriia</taxon>
        <taxon>Flavobacteriales</taxon>
        <taxon>Weeksellaceae</taxon>
        <taxon>Apibacter</taxon>
    </lineage>
</organism>
<evidence type="ECO:0000256" key="8">
    <source>
        <dbReference type="ARBA" id="ARBA00054043"/>
    </source>
</evidence>
<keyword evidence="17" id="KW-1185">Reference proteome</keyword>
<evidence type="ECO:0000313" key="16">
    <source>
        <dbReference type="EMBL" id="CVK16335.1"/>
    </source>
</evidence>
<evidence type="ECO:0000256" key="11">
    <source>
        <dbReference type="ARBA" id="ARBA00074372"/>
    </source>
</evidence>
<dbReference type="EMBL" id="FCOR01000006">
    <property type="protein sequence ID" value="CVK16335.1"/>
    <property type="molecule type" value="Genomic_DNA"/>
</dbReference>
<evidence type="ECO:0000256" key="1">
    <source>
        <dbReference type="ARBA" id="ARBA00004496"/>
    </source>
</evidence>
<dbReference type="Proteomes" id="UP000182761">
    <property type="component" value="Unassembled WGS sequence"/>
</dbReference>
<name>A0A0X3AQK3_9FLAO</name>
<evidence type="ECO:0000256" key="13">
    <source>
        <dbReference type="ARBA" id="ARBA00077165"/>
    </source>
</evidence>
<evidence type="ECO:0000256" key="3">
    <source>
        <dbReference type="ARBA" id="ARBA00022679"/>
    </source>
</evidence>
<dbReference type="AlphaFoldDB" id="A0A0X3AQK3"/>
<evidence type="ECO:0000256" key="12">
    <source>
        <dbReference type="ARBA" id="ARBA00077136"/>
    </source>
</evidence>
<comment type="catalytic activity">
    <reaction evidence="7 15">
        <text>N-terminal L-lysyl-[protein] + L-leucyl-tRNA(Leu) = N-terminal L-leucyl-L-lysyl-[protein] + tRNA(Leu) + H(+)</text>
        <dbReference type="Rhea" id="RHEA:12340"/>
        <dbReference type="Rhea" id="RHEA-COMP:9613"/>
        <dbReference type="Rhea" id="RHEA-COMP:9622"/>
        <dbReference type="Rhea" id="RHEA-COMP:12670"/>
        <dbReference type="Rhea" id="RHEA-COMP:12671"/>
        <dbReference type="ChEBI" id="CHEBI:15378"/>
        <dbReference type="ChEBI" id="CHEBI:65249"/>
        <dbReference type="ChEBI" id="CHEBI:78442"/>
        <dbReference type="ChEBI" id="CHEBI:78494"/>
        <dbReference type="ChEBI" id="CHEBI:133043"/>
        <dbReference type="EC" id="2.3.2.6"/>
    </reaction>
</comment>
<dbReference type="PANTHER" id="PTHR30098:SF2">
    <property type="entry name" value="LEUCYL_PHENYLALANYL-TRNA--PROTEIN TRANSFERASE"/>
    <property type="match status" value="1"/>
</dbReference>
<dbReference type="PANTHER" id="PTHR30098">
    <property type="entry name" value="LEUCYL/PHENYLALANYL-TRNA--PROTEIN TRANSFERASE"/>
    <property type="match status" value="1"/>
</dbReference>
<dbReference type="HAMAP" id="MF_00688">
    <property type="entry name" value="Leu_Phe_trans"/>
    <property type="match status" value="1"/>
</dbReference>
<dbReference type="NCBIfam" id="TIGR00667">
    <property type="entry name" value="aat"/>
    <property type="match status" value="1"/>
</dbReference>
<dbReference type="RefSeq" id="WP_055425534.1">
    <property type="nucleotide sequence ID" value="NZ_FCOR01000006.1"/>
</dbReference>
<dbReference type="InterPro" id="IPR016181">
    <property type="entry name" value="Acyl_CoA_acyltransferase"/>
</dbReference>
<accession>A0A0X3AQK3</accession>
<dbReference type="SUPFAM" id="SSF55729">
    <property type="entry name" value="Acyl-CoA N-acyltransferases (Nat)"/>
    <property type="match status" value="1"/>
</dbReference>
<sequence length="220" mass="25597">MIWLTQKLEFPDIFKADESGLLAIGGDLSPERLLLAYKSGIFPWYNPNEIIQWWSPDPRFVLYPKDLKISKSTKKLLNQKYFYFTENQCFPEVVKYCASIKRTGQTGTWITEEMINAYCTLHEMGLAKSVEVWKNNDLVGGFYGIDLLTVFCGESMFSKISNASKCGFTYFAQKYSYQYKIIDCQIYSSYLEQLGAMQISRKKFKTYLDCDIIKNLDFNL</sequence>
<dbReference type="Gene3D" id="3.40.630.70">
    <property type="entry name" value="Leucyl/phenylalanyl-tRNA-protein transferase, C-terminal domain"/>
    <property type="match status" value="1"/>
</dbReference>
<evidence type="ECO:0000256" key="7">
    <source>
        <dbReference type="ARBA" id="ARBA00051538"/>
    </source>
</evidence>
<evidence type="ECO:0000256" key="5">
    <source>
        <dbReference type="ARBA" id="ARBA00050607"/>
    </source>
</evidence>
<reference evidence="16 17" key="1">
    <citation type="submission" date="2016-01" db="EMBL/GenBank/DDBJ databases">
        <authorList>
            <person name="McClelland M."/>
            <person name="Jain A."/>
            <person name="Saraogi P."/>
            <person name="Mendelson R."/>
            <person name="Westerman R."/>
            <person name="SanMiguel P."/>
            <person name="Csonka L."/>
        </authorList>
    </citation>
    <scope>NUCLEOTIDE SEQUENCE [LARGE SCALE GENOMIC DNA]</scope>
    <source>
        <strain evidence="16 17">R-53146</strain>
    </source>
</reference>
<dbReference type="STRING" id="1586267.GCA_001418685_01185"/>
<evidence type="ECO:0000256" key="10">
    <source>
        <dbReference type="ARBA" id="ARBA00066767"/>
    </source>
</evidence>
<evidence type="ECO:0000313" key="17">
    <source>
        <dbReference type="Proteomes" id="UP000182761"/>
    </source>
</evidence>
<evidence type="ECO:0000256" key="4">
    <source>
        <dbReference type="ARBA" id="ARBA00023315"/>
    </source>
</evidence>
<dbReference type="GO" id="GO:0008914">
    <property type="term" value="F:leucyl-tRNA--protein transferase activity"/>
    <property type="evidence" value="ECO:0007669"/>
    <property type="project" value="UniProtKB-UniRule"/>
</dbReference>
<comment type="subcellular location">
    <subcellularLocation>
        <location evidence="1 15">Cytoplasm</location>
    </subcellularLocation>
</comment>
<protein>
    <recommendedName>
        <fullName evidence="11 15">Leucyl/phenylalanyl-tRNA--protein transferase</fullName>
        <ecNumber evidence="10 15">2.3.2.6</ecNumber>
    </recommendedName>
    <alternativeName>
        <fullName evidence="12 15">L/F-transferase</fullName>
    </alternativeName>
    <alternativeName>
        <fullName evidence="13 15">Leucyltransferase</fullName>
    </alternativeName>
    <alternativeName>
        <fullName evidence="14 15">Phenyalanyltransferase</fullName>
    </alternativeName>
</protein>
<dbReference type="Pfam" id="PF03588">
    <property type="entry name" value="Leu_Phe_trans"/>
    <property type="match status" value="1"/>
</dbReference>
<evidence type="ECO:0000256" key="9">
    <source>
        <dbReference type="ARBA" id="ARBA00061535"/>
    </source>
</evidence>
<dbReference type="FunFam" id="3.30.70.3550:FF:000001">
    <property type="entry name" value="Leucyl/phenylalanyl-tRNA--protein transferase"/>
    <property type="match status" value="1"/>
</dbReference>
<evidence type="ECO:0000256" key="2">
    <source>
        <dbReference type="ARBA" id="ARBA00022490"/>
    </source>
</evidence>
<comment type="function">
    <text evidence="8 15">Functions in the N-end rule pathway of protein degradation where it conjugates Leu, Phe and, less efficiently, Met from aminoacyl-tRNAs to the N-termini of proteins containing an N-terminal arginine or lysine.</text>
</comment>
<keyword evidence="4 15" id="KW-0012">Acyltransferase</keyword>
<dbReference type="EC" id="2.3.2.6" evidence="10 15"/>
<dbReference type="InterPro" id="IPR042203">
    <property type="entry name" value="Leu/Phe-tRNA_Trfase_C"/>
</dbReference>
<gene>
    <name evidence="15" type="primary">aat</name>
    <name evidence="16" type="ORF">Ga0061079_106100</name>
</gene>
<dbReference type="GO" id="GO:0030163">
    <property type="term" value="P:protein catabolic process"/>
    <property type="evidence" value="ECO:0007669"/>
    <property type="project" value="UniProtKB-UniRule"/>
</dbReference>
<dbReference type="Gene3D" id="3.30.70.3550">
    <property type="entry name" value="Leucyl/phenylalanyl-tRNA-protein transferase, N-terminal domain"/>
    <property type="match status" value="1"/>
</dbReference>